<sequence length="360" mass="39661">MSFGKKSALALFFSVLAVVLLAVSLLFLQTSCTSKPRLQFQKMMGIAQGSYYAISYYADARKEGLSANALQPEIDSLLAAFDLCASLWNDSSEICRVNRNEDIELSEAFCDMLAKSQQVSELTGGVFDVTVGPLVQAYGFTPGSGPSRLPGDEELIEILQYVGWQKVRIEDSRLIKDHPLLRLDFNAIAQGYCSDMVSEYLESKGIAAYLVDIGGEIRTRGLKPDGSSWVVGIEKPAQDSLAQQSILQKLALTDNSIVTSGNYRKYFEAGGQRYSHTINPQTGRPVQHNLLSATILCKDCWEADALATACMVWGTDPSRDFLQKHPEYEAYLIYTEPVPGTDSLALRTWCTPGFSTLILE</sequence>
<evidence type="ECO:0000256" key="9">
    <source>
        <dbReference type="ARBA" id="ARBA00048540"/>
    </source>
</evidence>
<proteinExistence type="inferred from homology"/>
<evidence type="ECO:0000256" key="8">
    <source>
        <dbReference type="ARBA" id="ARBA00031306"/>
    </source>
</evidence>
<evidence type="ECO:0000256" key="5">
    <source>
        <dbReference type="ARBA" id="ARBA00022723"/>
    </source>
</evidence>
<dbReference type="PANTHER" id="PTHR30040">
    <property type="entry name" value="THIAMINE BIOSYNTHESIS LIPOPROTEIN APBE"/>
    <property type="match status" value="1"/>
</dbReference>
<dbReference type="EC" id="2.7.1.180" evidence="1 10"/>
<keyword evidence="7 10" id="KW-0460">Magnesium</keyword>
<gene>
    <name evidence="12" type="ORF">IAB08_07195</name>
</gene>
<name>A0A9D9DTR9_9BACT</name>
<evidence type="ECO:0000256" key="4">
    <source>
        <dbReference type="ARBA" id="ARBA00022679"/>
    </source>
</evidence>
<keyword evidence="6 10" id="KW-0274">FAD</keyword>
<feature type="binding site" evidence="11">
    <location>
        <position position="187"/>
    </location>
    <ligand>
        <name>Mg(2+)</name>
        <dbReference type="ChEBI" id="CHEBI:18420"/>
    </ligand>
</feature>
<feature type="binding site" evidence="11">
    <location>
        <position position="304"/>
    </location>
    <ligand>
        <name>Mg(2+)</name>
        <dbReference type="ChEBI" id="CHEBI:18420"/>
    </ligand>
</feature>
<evidence type="ECO:0000256" key="1">
    <source>
        <dbReference type="ARBA" id="ARBA00011955"/>
    </source>
</evidence>
<keyword evidence="3 10" id="KW-0285">Flavoprotein</keyword>
<evidence type="ECO:0000313" key="13">
    <source>
        <dbReference type="Proteomes" id="UP000823612"/>
    </source>
</evidence>
<dbReference type="PIRSF" id="PIRSF006268">
    <property type="entry name" value="ApbE"/>
    <property type="match status" value="1"/>
</dbReference>
<comment type="catalytic activity">
    <reaction evidence="9 10">
        <text>L-threonyl-[protein] + FAD = FMN-L-threonyl-[protein] + AMP + H(+)</text>
        <dbReference type="Rhea" id="RHEA:36847"/>
        <dbReference type="Rhea" id="RHEA-COMP:11060"/>
        <dbReference type="Rhea" id="RHEA-COMP:11061"/>
        <dbReference type="ChEBI" id="CHEBI:15378"/>
        <dbReference type="ChEBI" id="CHEBI:30013"/>
        <dbReference type="ChEBI" id="CHEBI:57692"/>
        <dbReference type="ChEBI" id="CHEBI:74257"/>
        <dbReference type="ChEBI" id="CHEBI:456215"/>
        <dbReference type="EC" id="2.7.1.180"/>
    </reaction>
</comment>
<accession>A0A9D9DTR9</accession>
<comment type="similarity">
    <text evidence="10">Belongs to the ApbE family.</text>
</comment>
<keyword evidence="5 10" id="KW-0479">Metal-binding</keyword>
<reference evidence="12" key="2">
    <citation type="journal article" date="2021" name="PeerJ">
        <title>Extensive microbial diversity within the chicken gut microbiome revealed by metagenomics and culture.</title>
        <authorList>
            <person name="Gilroy R."/>
            <person name="Ravi A."/>
            <person name="Getino M."/>
            <person name="Pursley I."/>
            <person name="Horton D.L."/>
            <person name="Alikhan N.F."/>
            <person name="Baker D."/>
            <person name="Gharbi K."/>
            <person name="Hall N."/>
            <person name="Watson M."/>
            <person name="Adriaenssens E.M."/>
            <person name="Foster-Nyarko E."/>
            <person name="Jarju S."/>
            <person name="Secka A."/>
            <person name="Antonio M."/>
            <person name="Oren A."/>
            <person name="Chaudhuri R.R."/>
            <person name="La Ragione R."/>
            <person name="Hildebrand F."/>
            <person name="Pallen M.J."/>
        </authorList>
    </citation>
    <scope>NUCLEOTIDE SEQUENCE</scope>
    <source>
        <strain evidence="12">2889</strain>
    </source>
</reference>
<dbReference type="Gene3D" id="3.10.520.10">
    <property type="entry name" value="ApbE-like domains"/>
    <property type="match status" value="1"/>
</dbReference>
<evidence type="ECO:0000256" key="2">
    <source>
        <dbReference type="ARBA" id="ARBA00016337"/>
    </source>
</evidence>
<dbReference type="AlphaFoldDB" id="A0A9D9DTR9"/>
<evidence type="ECO:0000256" key="3">
    <source>
        <dbReference type="ARBA" id="ARBA00022630"/>
    </source>
</evidence>
<comment type="caution">
    <text evidence="12">The sequence shown here is derived from an EMBL/GenBank/DDBJ whole genome shotgun (WGS) entry which is preliminary data.</text>
</comment>
<organism evidence="12 13">
    <name type="scientific">Candidatus Pullibacteroides excrementavium</name>
    <dbReference type="NCBI Taxonomy" id="2840905"/>
    <lineage>
        <taxon>Bacteria</taxon>
        <taxon>Pseudomonadati</taxon>
        <taxon>Bacteroidota</taxon>
        <taxon>Bacteroidia</taxon>
        <taxon>Bacteroidales</taxon>
        <taxon>Candidatus Pullibacteroides</taxon>
    </lineage>
</organism>
<dbReference type="SUPFAM" id="SSF143631">
    <property type="entry name" value="ApbE-like"/>
    <property type="match status" value="1"/>
</dbReference>
<dbReference type="GO" id="GO:0016740">
    <property type="term" value="F:transferase activity"/>
    <property type="evidence" value="ECO:0007669"/>
    <property type="project" value="UniProtKB-UniRule"/>
</dbReference>
<evidence type="ECO:0000256" key="7">
    <source>
        <dbReference type="ARBA" id="ARBA00022842"/>
    </source>
</evidence>
<comment type="cofactor">
    <cofactor evidence="11">
        <name>Mg(2+)</name>
        <dbReference type="ChEBI" id="CHEBI:18420"/>
    </cofactor>
    <cofactor evidence="11">
        <name>Mn(2+)</name>
        <dbReference type="ChEBI" id="CHEBI:29035"/>
    </cofactor>
    <text evidence="11">Magnesium. Can also use manganese.</text>
</comment>
<feature type="binding site" evidence="11">
    <location>
        <position position="308"/>
    </location>
    <ligand>
        <name>Mg(2+)</name>
        <dbReference type="ChEBI" id="CHEBI:18420"/>
    </ligand>
</feature>
<reference evidence="12" key="1">
    <citation type="submission" date="2020-10" db="EMBL/GenBank/DDBJ databases">
        <authorList>
            <person name="Gilroy R."/>
        </authorList>
    </citation>
    <scope>NUCLEOTIDE SEQUENCE</scope>
    <source>
        <strain evidence="12">2889</strain>
    </source>
</reference>
<dbReference type="GO" id="GO:0046872">
    <property type="term" value="F:metal ion binding"/>
    <property type="evidence" value="ECO:0007669"/>
    <property type="project" value="UniProtKB-UniRule"/>
</dbReference>
<evidence type="ECO:0000256" key="6">
    <source>
        <dbReference type="ARBA" id="ARBA00022827"/>
    </source>
</evidence>
<keyword evidence="4 10" id="KW-0808">Transferase</keyword>
<evidence type="ECO:0000256" key="10">
    <source>
        <dbReference type="PIRNR" id="PIRNR006268"/>
    </source>
</evidence>
<dbReference type="Pfam" id="PF02424">
    <property type="entry name" value="ApbE"/>
    <property type="match status" value="1"/>
</dbReference>
<dbReference type="EMBL" id="JADIMZ010000106">
    <property type="protein sequence ID" value="MBO8433062.1"/>
    <property type="molecule type" value="Genomic_DNA"/>
</dbReference>
<evidence type="ECO:0000256" key="11">
    <source>
        <dbReference type="PIRSR" id="PIRSR006268-2"/>
    </source>
</evidence>
<dbReference type="Proteomes" id="UP000823612">
    <property type="component" value="Unassembled WGS sequence"/>
</dbReference>
<protein>
    <recommendedName>
        <fullName evidence="2 10">FAD:protein FMN transferase</fullName>
        <ecNumber evidence="1 10">2.7.1.180</ecNumber>
    </recommendedName>
    <alternativeName>
        <fullName evidence="8 10">Flavin transferase</fullName>
    </alternativeName>
</protein>
<dbReference type="InterPro" id="IPR003374">
    <property type="entry name" value="ApbE-like_sf"/>
</dbReference>
<dbReference type="PANTHER" id="PTHR30040:SF2">
    <property type="entry name" value="FAD:PROTEIN FMN TRANSFERASE"/>
    <property type="match status" value="1"/>
</dbReference>
<evidence type="ECO:0000313" key="12">
    <source>
        <dbReference type="EMBL" id="MBO8433062.1"/>
    </source>
</evidence>
<dbReference type="InterPro" id="IPR024932">
    <property type="entry name" value="ApbE"/>
</dbReference>